<accession>M4BZE0</accession>
<organism evidence="3 4">
    <name type="scientific">Hyaloperonospora arabidopsidis (strain Emoy2)</name>
    <name type="common">Downy mildew agent</name>
    <name type="synonym">Peronospora arabidopsidis</name>
    <dbReference type="NCBI Taxonomy" id="559515"/>
    <lineage>
        <taxon>Eukaryota</taxon>
        <taxon>Sar</taxon>
        <taxon>Stramenopiles</taxon>
        <taxon>Oomycota</taxon>
        <taxon>Peronosporomycetes</taxon>
        <taxon>Peronosporales</taxon>
        <taxon>Peronosporaceae</taxon>
        <taxon>Hyaloperonospora</taxon>
    </lineage>
</organism>
<evidence type="ECO:0000256" key="2">
    <source>
        <dbReference type="SAM" id="MobiDB-lite"/>
    </source>
</evidence>
<dbReference type="AlphaFoldDB" id="M4BZE0"/>
<dbReference type="VEuPathDB" id="FungiDB:HpaG811963"/>
<feature type="compositionally biased region" description="Basic and acidic residues" evidence="2">
    <location>
        <begin position="167"/>
        <end position="178"/>
    </location>
</feature>
<dbReference type="EnsemblProtists" id="HpaT811963">
    <property type="protein sequence ID" value="HpaP811963"/>
    <property type="gene ID" value="HpaG811963"/>
</dbReference>
<protein>
    <submittedName>
        <fullName evidence="3">Uncharacterized protein</fullName>
    </submittedName>
</protein>
<reference evidence="3" key="2">
    <citation type="submission" date="2015-06" db="UniProtKB">
        <authorList>
            <consortium name="EnsemblProtists"/>
        </authorList>
    </citation>
    <scope>IDENTIFICATION</scope>
    <source>
        <strain evidence="3">Emoy2</strain>
    </source>
</reference>
<keyword evidence="1" id="KW-0175">Coiled coil</keyword>
<reference evidence="4" key="1">
    <citation type="journal article" date="2010" name="Science">
        <title>Signatures of adaptation to obligate biotrophy in the Hyaloperonospora arabidopsidis genome.</title>
        <authorList>
            <person name="Baxter L."/>
            <person name="Tripathy S."/>
            <person name="Ishaque N."/>
            <person name="Boot N."/>
            <person name="Cabral A."/>
            <person name="Kemen E."/>
            <person name="Thines M."/>
            <person name="Ah-Fong A."/>
            <person name="Anderson R."/>
            <person name="Badejoko W."/>
            <person name="Bittner-Eddy P."/>
            <person name="Boore J.L."/>
            <person name="Chibucos M.C."/>
            <person name="Coates M."/>
            <person name="Dehal P."/>
            <person name="Delehaunty K."/>
            <person name="Dong S."/>
            <person name="Downton P."/>
            <person name="Dumas B."/>
            <person name="Fabro G."/>
            <person name="Fronick C."/>
            <person name="Fuerstenberg S.I."/>
            <person name="Fulton L."/>
            <person name="Gaulin E."/>
            <person name="Govers F."/>
            <person name="Hughes L."/>
            <person name="Humphray S."/>
            <person name="Jiang R.H."/>
            <person name="Judelson H."/>
            <person name="Kamoun S."/>
            <person name="Kyung K."/>
            <person name="Meijer H."/>
            <person name="Minx P."/>
            <person name="Morris P."/>
            <person name="Nelson J."/>
            <person name="Phuntumart V."/>
            <person name="Qutob D."/>
            <person name="Rehmany A."/>
            <person name="Rougon-Cardoso A."/>
            <person name="Ryden P."/>
            <person name="Torto-Alalibo T."/>
            <person name="Studholme D."/>
            <person name="Wang Y."/>
            <person name="Win J."/>
            <person name="Wood J."/>
            <person name="Clifton S.W."/>
            <person name="Rogers J."/>
            <person name="Van den Ackerveken G."/>
            <person name="Jones J.D."/>
            <person name="McDowell J.M."/>
            <person name="Beynon J."/>
            <person name="Tyler B.M."/>
        </authorList>
    </citation>
    <scope>NUCLEOTIDE SEQUENCE [LARGE SCALE GENOMIC DNA]</scope>
    <source>
        <strain evidence="4">Emoy2</strain>
    </source>
</reference>
<feature type="region of interest" description="Disordered" evidence="2">
    <location>
        <begin position="152"/>
        <end position="178"/>
    </location>
</feature>
<feature type="coiled-coil region" evidence="1">
    <location>
        <begin position="112"/>
        <end position="139"/>
    </location>
</feature>
<proteinExistence type="predicted"/>
<sequence length="178" mass="19500">MLRAINIYGESGSVDVEAMNKALSDVKKVIVDRWMLVSSQRLSGGIAVTICRMRSTVTSVGRGLTSTKSTNLLPCAGRWLPGTRFQALPLPTASATRGFFSTESVISSAVELKRSKDGATEVEEEESELEQELVAQIKKLRVRDPMKISELLDPIEEDETAQPELTAQRDSKRGFGGR</sequence>
<evidence type="ECO:0000313" key="3">
    <source>
        <dbReference type="EnsemblProtists" id="HpaP811963"/>
    </source>
</evidence>
<keyword evidence="4" id="KW-1185">Reference proteome</keyword>
<dbReference type="HOGENOM" id="CLU_1513362_0_0_1"/>
<dbReference type="InParanoid" id="M4BZE0"/>
<dbReference type="EMBL" id="JH598059">
    <property type="status" value="NOT_ANNOTATED_CDS"/>
    <property type="molecule type" value="Genomic_DNA"/>
</dbReference>
<name>M4BZE0_HYAAE</name>
<dbReference type="Proteomes" id="UP000011713">
    <property type="component" value="Unassembled WGS sequence"/>
</dbReference>
<evidence type="ECO:0000256" key="1">
    <source>
        <dbReference type="SAM" id="Coils"/>
    </source>
</evidence>
<evidence type="ECO:0000313" key="4">
    <source>
        <dbReference type="Proteomes" id="UP000011713"/>
    </source>
</evidence>